<dbReference type="STRING" id="472175.EL18_01401"/>
<comment type="caution">
    <text evidence="1">The sequence shown here is derived from an EMBL/GenBank/DDBJ whole genome shotgun (WGS) entry which is preliminary data.</text>
</comment>
<gene>
    <name evidence="1" type="ORF">EL18_01401</name>
</gene>
<evidence type="ECO:0000313" key="1">
    <source>
        <dbReference type="EMBL" id="KFB10370.1"/>
    </source>
</evidence>
<keyword evidence="2" id="KW-1185">Reference proteome</keyword>
<evidence type="ECO:0000313" key="2">
    <source>
        <dbReference type="Proteomes" id="UP000053675"/>
    </source>
</evidence>
<organism evidence="1 2">
    <name type="scientific">Nitratireductor basaltis</name>
    <dbReference type="NCBI Taxonomy" id="472175"/>
    <lineage>
        <taxon>Bacteria</taxon>
        <taxon>Pseudomonadati</taxon>
        <taxon>Pseudomonadota</taxon>
        <taxon>Alphaproteobacteria</taxon>
        <taxon>Hyphomicrobiales</taxon>
        <taxon>Phyllobacteriaceae</taxon>
        <taxon>Nitratireductor</taxon>
    </lineage>
</organism>
<dbReference type="RefSeq" id="WP_036481097.1">
    <property type="nucleotide sequence ID" value="NZ_JMQM01000001.1"/>
</dbReference>
<proteinExistence type="predicted"/>
<accession>A0A084UBN4</accession>
<dbReference type="AlphaFoldDB" id="A0A084UBN4"/>
<reference evidence="1 2" key="1">
    <citation type="submission" date="2014-05" db="EMBL/GenBank/DDBJ databases">
        <title>Draft Genome Sequence of Nitratireductor basaltis Strain UMTGB225, A Marine Bacterium Isolated from Green Barrel Tunicate.</title>
        <authorList>
            <person name="Gan H.Y."/>
        </authorList>
    </citation>
    <scope>NUCLEOTIDE SEQUENCE [LARGE SCALE GENOMIC DNA]</scope>
    <source>
        <strain evidence="1 2">UMTGB225</strain>
    </source>
</reference>
<name>A0A084UBN4_9HYPH</name>
<protein>
    <submittedName>
        <fullName evidence="1">Uncharacterized protein</fullName>
    </submittedName>
</protein>
<dbReference type="PATRIC" id="fig|472175.3.peg.1416"/>
<sequence length="200" mass="22853">MSDLSQRNTWTGTSPEGLAFEIAHWGVGNMCDGKGMWNYYVIIHEDQLRPEDWEKVWLPVANHWHRSNGHDEPSYDTWGSVLEGGDFHGGITFYEKYAQVDGTRRWIRVGCDYGHLWDSEIGYSYSLDRVKADALRTCRELADLLNPLVRCGYTGQFFDPRFDVGADVPGWKGKFLSPAGLGSRSMWSRKNAVRKLREAA</sequence>
<dbReference type="EMBL" id="JMQM01000001">
    <property type="protein sequence ID" value="KFB10370.1"/>
    <property type="molecule type" value="Genomic_DNA"/>
</dbReference>
<dbReference type="Proteomes" id="UP000053675">
    <property type="component" value="Unassembled WGS sequence"/>
</dbReference>